<dbReference type="PANTHER" id="PTHR42732">
    <property type="entry name" value="BETA-GALACTOSIDASE"/>
    <property type="match status" value="1"/>
</dbReference>
<sequence>MSLARLFWRHVPVALFALIPLGTARERVAFDADWRFAFGHPSDPTRDFGHATGYFSYLAKTGFGDGPAAAAFDDRAWRELDLPHDWAVEAPFSPAGSHSHGYKAAGKGFPDRAIGWYRKAFRVPESDLGQRITIAFDGVFRDSRVWVNGFYLGQQPSGYTGFEYDLTDYLNYGGDNVIAVRADASMEEGWFYEGAGIYRHVWLRKTAPVHVVTHGTAVTTDLAAHHRSATINIATEVRHDGRAPVAVAVEQTITDPTGKVVARLVLDPINIAPGKTITFPAHMVINDPALWSTVSPHLHTVVTLVRDMEGVELDRYETTFGIRDIRFDPDHGFFLNGQRVQLKGVNLHQDHAGLGAALPDAMYDFRLRRLMAFGINAIRTGHRPPAPEFLDACDRLGLLVIDEHRLMGINPAQLDDLRALIRRDRNHPSVIIWSVGNEEWAIESNILGARITRTMQDFARRLDPSRRTTVAISGGWGGSSTTADVVGYNYINQSDPDQQHADFPHQPGIGTEETTTQSTRGIFFDDHDRGHLAPLERGDSGGNNEMGWQFYAARPWLAGLFYWTGFDYRGEPTPLGWPAVSSQYGLLDLCGFPKDSTYYVKSWWTDEPVLHLAPHWNWPGREGQPIEVIAYSNHDAVELFLNGNSLGRQTMPINSKLKWSVPYSPGRLEARGYRHDRHVQTAVVGTTGPVTALSLAADEPTTGPDGKRTVVFTIAAEDASGRAVPTADHALSFAVTGGTIIGVGNGDPGSHEPDRFIPTDTFLTINDWLGRIAPADTTAPADPATLAPMRSLGAWRATVPQNGEFYDLTGTFNLAALPADATYDLYLPSIGRTCTVWLNGAELARNVDTTSAGPMIALTRAQLAPGSNRIQLFVTAFDGDTRIPERDDLGLVRLRTPAPSPARYLFNGLAQVIVAADAPTGPVSLRASAAGLAPAELQIP</sequence>
<dbReference type="Gene3D" id="2.60.120.260">
    <property type="entry name" value="Galactose-binding domain-like"/>
    <property type="match status" value="1"/>
</dbReference>
<dbReference type="InterPro" id="IPR036156">
    <property type="entry name" value="Beta-gal/glucu_dom_sf"/>
</dbReference>
<dbReference type="Pfam" id="PF02836">
    <property type="entry name" value="Glyco_hydro_2_C"/>
    <property type="match status" value="1"/>
</dbReference>
<evidence type="ECO:0000259" key="5">
    <source>
        <dbReference type="Pfam" id="PF02836"/>
    </source>
</evidence>
<dbReference type="InterPro" id="IPR040605">
    <property type="entry name" value="Glyco_hydro2_dom5"/>
</dbReference>
<dbReference type="InterPro" id="IPR048230">
    <property type="entry name" value="GalA-like"/>
</dbReference>
<evidence type="ECO:0000259" key="8">
    <source>
        <dbReference type="Pfam" id="PF18565"/>
    </source>
</evidence>
<keyword evidence="2" id="KW-0378">Hydrolase</keyword>
<evidence type="ECO:0000256" key="1">
    <source>
        <dbReference type="ARBA" id="ARBA00007401"/>
    </source>
</evidence>
<dbReference type="PROSITE" id="PS00608">
    <property type="entry name" value="GLYCOSYL_HYDROL_F2_2"/>
    <property type="match status" value="1"/>
</dbReference>
<feature type="domain" description="Glycoside hydrolase family 2 immunoglobulin-like beta-sandwich" evidence="4">
    <location>
        <begin position="215"/>
        <end position="323"/>
    </location>
</feature>
<dbReference type="InterPro" id="IPR023232">
    <property type="entry name" value="Glyco_hydro_2_AS"/>
</dbReference>
<evidence type="ECO:0000259" key="7">
    <source>
        <dbReference type="Pfam" id="PF16355"/>
    </source>
</evidence>
<dbReference type="InterPro" id="IPR006104">
    <property type="entry name" value="Glyco_hydro_2_N"/>
</dbReference>
<dbReference type="Pfam" id="PF18565">
    <property type="entry name" value="Glyco_hydro2_C5"/>
    <property type="match status" value="1"/>
</dbReference>
<comment type="similarity">
    <text evidence="1">Belongs to the glycosyl hydrolase 2 family.</text>
</comment>
<dbReference type="InterPro" id="IPR008979">
    <property type="entry name" value="Galactose-bd-like_sf"/>
</dbReference>
<dbReference type="Gene3D" id="3.20.20.80">
    <property type="entry name" value="Glycosidases"/>
    <property type="match status" value="1"/>
</dbReference>
<dbReference type="InterPro" id="IPR006103">
    <property type="entry name" value="Glyco_hydro_2_cat"/>
</dbReference>
<name>A0AAE9ZXC1_9BACT</name>
<dbReference type="GO" id="GO:0004553">
    <property type="term" value="F:hydrolase activity, hydrolyzing O-glycosyl compounds"/>
    <property type="evidence" value="ECO:0007669"/>
    <property type="project" value="InterPro"/>
</dbReference>
<dbReference type="PANTHER" id="PTHR42732:SF1">
    <property type="entry name" value="BETA-MANNOSIDASE"/>
    <property type="match status" value="1"/>
</dbReference>
<evidence type="ECO:0000259" key="4">
    <source>
        <dbReference type="Pfam" id="PF00703"/>
    </source>
</evidence>
<feature type="domain" description="DUF4982" evidence="7">
    <location>
        <begin position="623"/>
        <end position="679"/>
    </location>
</feature>
<dbReference type="EMBL" id="CP119075">
    <property type="protein sequence ID" value="WED64268.1"/>
    <property type="molecule type" value="Genomic_DNA"/>
</dbReference>
<proteinExistence type="inferred from homology"/>
<dbReference type="KEGG" id="slom:PXH66_18175"/>
<dbReference type="Gene3D" id="2.60.40.10">
    <property type="entry name" value="Immunoglobulins"/>
    <property type="match status" value="3"/>
</dbReference>
<keyword evidence="3" id="KW-0326">Glycosidase</keyword>
<dbReference type="InterPro" id="IPR032311">
    <property type="entry name" value="DUF4982"/>
</dbReference>
<evidence type="ECO:0000313" key="9">
    <source>
        <dbReference type="EMBL" id="WED64268.1"/>
    </source>
</evidence>
<dbReference type="GO" id="GO:0005975">
    <property type="term" value="P:carbohydrate metabolic process"/>
    <property type="evidence" value="ECO:0007669"/>
    <property type="project" value="InterPro"/>
</dbReference>
<dbReference type="RefSeq" id="WP_330931067.1">
    <property type="nucleotide sequence ID" value="NZ_CP119075.1"/>
</dbReference>
<dbReference type="Proteomes" id="UP001218638">
    <property type="component" value="Chromosome"/>
</dbReference>
<dbReference type="PRINTS" id="PR00132">
    <property type="entry name" value="GLHYDRLASE2"/>
</dbReference>
<feature type="domain" description="Glycoside hydrolase family 2 catalytic" evidence="5">
    <location>
        <begin position="331"/>
        <end position="411"/>
    </location>
</feature>
<accession>A0AAE9ZXC1</accession>
<dbReference type="InterPro" id="IPR013783">
    <property type="entry name" value="Ig-like_fold"/>
</dbReference>
<feature type="domain" description="Glycosyl hydrolases family 2 sugar binding" evidence="6">
    <location>
        <begin position="114"/>
        <end position="206"/>
    </location>
</feature>
<gene>
    <name evidence="9" type="primary">galA</name>
    <name evidence="9" type="ORF">PXH66_18175</name>
</gene>
<evidence type="ECO:0000256" key="2">
    <source>
        <dbReference type="ARBA" id="ARBA00022801"/>
    </source>
</evidence>
<protein>
    <submittedName>
        <fullName evidence="9">Beta-galactosidase GalA</fullName>
    </submittedName>
</protein>
<dbReference type="Pfam" id="PF00703">
    <property type="entry name" value="Glyco_hydro_2"/>
    <property type="match status" value="1"/>
</dbReference>
<feature type="domain" description="Glycoside hydrolase family 2" evidence="8">
    <location>
        <begin position="693"/>
        <end position="755"/>
    </location>
</feature>
<dbReference type="Pfam" id="PF02837">
    <property type="entry name" value="Glyco_hydro_2_N"/>
    <property type="match status" value="1"/>
</dbReference>
<dbReference type="AlphaFoldDB" id="A0AAE9ZXC1"/>
<reference evidence="9" key="1">
    <citation type="submission" date="2023-03" db="EMBL/GenBank/DDBJ databases">
        <title>Lomoglobus Profundus gen. nov., sp. nov., a novel member of the phylum Verrucomicrobia, isolated from deep-marine sediment of South China Sea.</title>
        <authorList>
            <person name="Ahmad T."/>
            <person name="Ishaq S.E."/>
            <person name="Wang F."/>
        </authorList>
    </citation>
    <scope>NUCLEOTIDE SEQUENCE</scope>
    <source>
        <strain evidence="9">LMO-M01</strain>
    </source>
</reference>
<dbReference type="InterPro" id="IPR006101">
    <property type="entry name" value="Glyco_hydro_2"/>
</dbReference>
<dbReference type="SUPFAM" id="SSF49303">
    <property type="entry name" value="beta-Galactosidase/glucuronidase domain"/>
    <property type="match status" value="1"/>
</dbReference>
<dbReference type="NCBIfam" id="NF041462">
    <property type="entry name" value="GalA"/>
    <property type="match status" value="1"/>
</dbReference>
<dbReference type="SUPFAM" id="SSF51445">
    <property type="entry name" value="(Trans)glycosidases"/>
    <property type="match status" value="1"/>
</dbReference>
<evidence type="ECO:0000259" key="6">
    <source>
        <dbReference type="Pfam" id="PF02837"/>
    </source>
</evidence>
<keyword evidence="10" id="KW-1185">Reference proteome</keyword>
<dbReference type="Pfam" id="PF16355">
    <property type="entry name" value="DUF4982"/>
    <property type="match status" value="1"/>
</dbReference>
<dbReference type="SUPFAM" id="SSF49785">
    <property type="entry name" value="Galactose-binding domain-like"/>
    <property type="match status" value="1"/>
</dbReference>
<organism evidence="9 10">
    <name type="scientific">Synoicihabitans lomoniglobus</name>
    <dbReference type="NCBI Taxonomy" id="2909285"/>
    <lineage>
        <taxon>Bacteria</taxon>
        <taxon>Pseudomonadati</taxon>
        <taxon>Verrucomicrobiota</taxon>
        <taxon>Opitutia</taxon>
        <taxon>Opitutales</taxon>
        <taxon>Opitutaceae</taxon>
        <taxon>Synoicihabitans</taxon>
    </lineage>
</organism>
<evidence type="ECO:0000256" key="3">
    <source>
        <dbReference type="ARBA" id="ARBA00023295"/>
    </source>
</evidence>
<dbReference type="InterPro" id="IPR017853">
    <property type="entry name" value="GH"/>
</dbReference>
<evidence type="ECO:0000313" key="10">
    <source>
        <dbReference type="Proteomes" id="UP001218638"/>
    </source>
</evidence>
<dbReference type="InterPro" id="IPR051913">
    <property type="entry name" value="GH2_Domain-Containing"/>
</dbReference>
<dbReference type="InterPro" id="IPR006102">
    <property type="entry name" value="Ig-like_GH2"/>
</dbReference>